<dbReference type="InterPro" id="IPR042094">
    <property type="entry name" value="T2SS_GspF_sf"/>
</dbReference>
<feature type="transmembrane region" description="Helical" evidence="6">
    <location>
        <begin position="597"/>
        <end position="616"/>
    </location>
</feature>
<dbReference type="Proteomes" id="UP000027153">
    <property type="component" value="Unassembled WGS sequence"/>
</dbReference>
<keyword evidence="4 6" id="KW-1133">Transmembrane helix</keyword>
<keyword evidence="5 6" id="KW-0472">Membrane</keyword>
<evidence type="ECO:0000256" key="3">
    <source>
        <dbReference type="ARBA" id="ARBA00022692"/>
    </source>
</evidence>
<keyword evidence="8" id="KW-0966">Cell projection</keyword>
<protein>
    <submittedName>
        <fullName evidence="8">Archaeal flagella assembly protein J</fullName>
    </submittedName>
</protein>
<feature type="transmembrane region" description="Helical" evidence="6">
    <location>
        <begin position="408"/>
        <end position="424"/>
    </location>
</feature>
<comment type="subcellular location">
    <subcellularLocation>
        <location evidence="1">Cell membrane</location>
        <topology evidence="1">Multi-pass membrane protein</topology>
    </subcellularLocation>
</comment>
<evidence type="ECO:0000259" key="7">
    <source>
        <dbReference type="Pfam" id="PF00482"/>
    </source>
</evidence>
<dbReference type="PANTHER" id="PTHR35402">
    <property type="entry name" value="INTEGRAL MEMBRANE PROTEIN-RELATED"/>
    <property type="match status" value="1"/>
</dbReference>
<evidence type="ECO:0000313" key="8">
    <source>
        <dbReference type="EMBL" id="KCZ72652.1"/>
    </source>
</evidence>
<organism evidence="8 9">
    <name type="scientific">Candidatus Methanoperedens nitratireducens</name>
    <dbReference type="NCBI Taxonomy" id="1392998"/>
    <lineage>
        <taxon>Archaea</taxon>
        <taxon>Methanobacteriati</taxon>
        <taxon>Methanobacteriota</taxon>
        <taxon>Stenosarchaea group</taxon>
        <taxon>Methanomicrobia</taxon>
        <taxon>Methanosarcinales</taxon>
        <taxon>ANME-2 cluster</taxon>
        <taxon>Candidatus Methanoperedentaceae</taxon>
        <taxon>Candidatus Methanoperedens</taxon>
    </lineage>
</organism>
<dbReference type="AlphaFoldDB" id="A0A062V5P3"/>
<evidence type="ECO:0000256" key="6">
    <source>
        <dbReference type="SAM" id="Phobius"/>
    </source>
</evidence>
<keyword evidence="8" id="KW-0969">Cilium</keyword>
<dbReference type="Pfam" id="PF00482">
    <property type="entry name" value="T2SSF"/>
    <property type="match status" value="2"/>
</dbReference>
<feature type="transmembrane region" description="Helical" evidence="6">
    <location>
        <begin position="623"/>
        <end position="642"/>
    </location>
</feature>
<keyword evidence="8" id="KW-0282">Flagellum</keyword>
<comment type="caution">
    <text evidence="8">The sequence shown here is derived from an EMBL/GenBank/DDBJ whole genome shotgun (WGS) entry which is preliminary data.</text>
</comment>
<gene>
    <name evidence="8" type="ORF">ANME2D_01083</name>
</gene>
<name>A0A062V5P3_9EURY</name>
<accession>A0A062V5P3</accession>
<dbReference type="OrthoDB" id="12374at2157"/>
<evidence type="ECO:0000256" key="5">
    <source>
        <dbReference type="ARBA" id="ARBA00023136"/>
    </source>
</evidence>
<feature type="transmembrane region" description="Helical" evidence="6">
    <location>
        <begin position="281"/>
        <end position="302"/>
    </location>
</feature>
<keyword evidence="2" id="KW-1003">Cell membrane</keyword>
<feature type="transmembrane region" description="Helical" evidence="6">
    <location>
        <begin position="370"/>
        <end position="388"/>
    </location>
</feature>
<feature type="domain" description="Type II secretion system protein GspF" evidence="7">
    <location>
        <begin position="141"/>
        <end position="268"/>
    </location>
</feature>
<feature type="transmembrane region" description="Helical" evidence="6">
    <location>
        <begin position="44"/>
        <end position="66"/>
    </location>
</feature>
<evidence type="ECO:0000313" key="9">
    <source>
        <dbReference type="Proteomes" id="UP000027153"/>
    </source>
</evidence>
<keyword evidence="3 6" id="KW-0812">Transmembrane</keyword>
<dbReference type="RefSeq" id="WP_048089575.1">
    <property type="nucleotide sequence ID" value="NZ_JMIY01000002.1"/>
</dbReference>
<reference evidence="8 9" key="1">
    <citation type="journal article" date="2013" name="Nature">
        <title>Anaerobic oxidation of methane coupled to nitrate reduction in a novel archaeal lineage.</title>
        <authorList>
            <person name="Haroon M.F."/>
            <person name="Hu S."/>
            <person name="Shi Y."/>
            <person name="Imelfort M."/>
            <person name="Keller J."/>
            <person name="Hugenholtz P."/>
            <person name="Yuan Z."/>
            <person name="Tyson G.W."/>
        </authorList>
    </citation>
    <scope>NUCLEOTIDE SEQUENCE [LARGE SCALE GENOMIC DNA]</scope>
    <source>
        <strain evidence="8 9">ANME-2d</strain>
    </source>
</reference>
<dbReference type="GO" id="GO:0005886">
    <property type="term" value="C:plasma membrane"/>
    <property type="evidence" value="ECO:0007669"/>
    <property type="project" value="UniProtKB-SubCell"/>
</dbReference>
<dbReference type="PANTHER" id="PTHR35402:SF1">
    <property type="entry name" value="TYPE II SECRETION SYSTEM PROTEIN GSPF DOMAIN-CONTAINING PROTEIN"/>
    <property type="match status" value="1"/>
</dbReference>
<evidence type="ECO:0000256" key="2">
    <source>
        <dbReference type="ARBA" id="ARBA00022475"/>
    </source>
</evidence>
<dbReference type="Gene3D" id="1.20.81.30">
    <property type="entry name" value="Type II secretion system (T2SS), domain F"/>
    <property type="match status" value="1"/>
</dbReference>
<feature type="transmembrane region" description="Helical" evidence="6">
    <location>
        <begin position="545"/>
        <end position="564"/>
    </location>
</feature>
<proteinExistence type="predicted"/>
<evidence type="ECO:0000256" key="1">
    <source>
        <dbReference type="ARBA" id="ARBA00004651"/>
    </source>
</evidence>
<keyword evidence="9" id="KW-1185">Reference proteome</keyword>
<dbReference type="InterPro" id="IPR056569">
    <property type="entry name" value="ArlJ-like"/>
</dbReference>
<feature type="domain" description="Type II secretion system protein GspF" evidence="7">
    <location>
        <begin position="441"/>
        <end position="563"/>
    </location>
</feature>
<sequence>MSFNHHAYSVFGNFVKRHDRYLEMRRKLRSAHIFRPYEEYVSSAIATSLTVAISGLIIGLLIGFVVSTRVSLPSLMVYDPNVADFLSTFTPYKKYTMTAIVGGLFFIILGSLVYSIFMIIPSFQASIRKIKIDTQLPHAIMYMHALSRGETNIAEIIRSVAELPNVYGEISNEFSMILRDMELLGMDFMTALRNIQKETPSENFSQFLGNLITLIDNGGDITDFFSMQIENNRVKTKSEHTLFLDMLGMIAEAYVTGFVAGPLFLIIVGVTLGAMKSSMAWLLMGMTYVVLPFGSIGFLFLIDTMLPKDEQIIGNLNLRRVREFVGLRRIKTPVEHEQKLFEEYERSKKLIRIKNILKNPLRAFFEEPALSFYISVPAAIIVLAIPIFSNPQPLYGGYVEASEYLTDYILLSIMIALVPYIVFFESRYRKVWKIENAIPQFLRHLSIINETGLSLSESLRIMLRTEKGALRAHIERMYTDIKWGASTTEAFIRFANKIRINTLSRVVALVTKASESSGDIREVLDLAADDANVNLQLKKDKFTNMLIYVIIIYIAFFVFLYIVYTLATTFLPEMAKASEAGGGGFIRNFNMDFTKVYFYHTALIQAFFSGMMAGVLGGGNPRLGFKHSVIMMLAAYAIFRLVV</sequence>
<feature type="transmembrane region" description="Helical" evidence="6">
    <location>
        <begin position="253"/>
        <end position="275"/>
    </location>
</feature>
<feature type="transmembrane region" description="Helical" evidence="6">
    <location>
        <begin position="95"/>
        <end position="120"/>
    </location>
</feature>
<dbReference type="EMBL" id="JMIY01000002">
    <property type="protein sequence ID" value="KCZ72652.1"/>
    <property type="molecule type" value="Genomic_DNA"/>
</dbReference>
<dbReference type="InterPro" id="IPR018076">
    <property type="entry name" value="T2SS_GspF_dom"/>
</dbReference>
<evidence type="ECO:0000256" key="4">
    <source>
        <dbReference type="ARBA" id="ARBA00022989"/>
    </source>
</evidence>